<feature type="region of interest" description="Disordered" evidence="1">
    <location>
        <begin position="1"/>
        <end position="48"/>
    </location>
</feature>
<organism evidence="2 3">
    <name type="scientific">Panicum hallii var. hallii</name>
    <dbReference type="NCBI Taxonomy" id="1504633"/>
    <lineage>
        <taxon>Eukaryota</taxon>
        <taxon>Viridiplantae</taxon>
        <taxon>Streptophyta</taxon>
        <taxon>Embryophyta</taxon>
        <taxon>Tracheophyta</taxon>
        <taxon>Spermatophyta</taxon>
        <taxon>Magnoliopsida</taxon>
        <taxon>Liliopsida</taxon>
        <taxon>Poales</taxon>
        <taxon>Poaceae</taxon>
        <taxon>PACMAD clade</taxon>
        <taxon>Panicoideae</taxon>
        <taxon>Panicodae</taxon>
        <taxon>Paniceae</taxon>
        <taxon>Panicinae</taxon>
        <taxon>Panicum</taxon>
        <taxon>Panicum sect. Panicum</taxon>
    </lineage>
</organism>
<evidence type="ECO:0000256" key="1">
    <source>
        <dbReference type="SAM" id="MobiDB-lite"/>
    </source>
</evidence>
<reference evidence="2 3" key="1">
    <citation type="submission" date="2018-04" db="EMBL/GenBank/DDBJ databases">
        <title>WGS assembly of Panicum hallii var. hallii HAL2.</title>
        <authorList>
            <person name="Lovell J."/>
            <person name="Jenkins J."/>
            <person name="Lowry D."/>
            <person name="Mamidi S."/>
            <person name="Sreedasyam A."/>
            <person name="Weng X."/>
            <person name="Barry K."/>
            <person name="Bonette J."/>
            <person name="Campitelli B."/>
            <person name="Daum C."/>
            <person name="Gordon S."/>
            <person name="Gould B."/>
            <person name="Lipzen A."/>
            <person name="MacQueen A."/>
            <person name="Palacio-Mejia J."/>
            <person name="Plott C."/>
            <person name="Shakirov E."/>
            <person name="Shu S."/>
            <person name="Yoshinaga Y."/>
            <person name="Zane M."/>
            <person name="Rokhsar D."/>
            <person name="Grimwood J."/>
            <person name="Schmutz J."/>
            <person name="Juenger T."/>
        </authorList>
    </citation>
    <scope>NUCLEOTIDE SEQUENCE [LARGE SCALE GENOMIC DNA]</scope>
    <source>
        <strain evidence="3">cv. HAL2</strain>
    </source>
</reference>
<protein>
    <submittedName>
        <fullName evidence="2">Uncharacterized protein</fullName>
    </submittedName>
</protein>
<sequence>MWRPERQGKGRYGRPEQGTGARVAGQSGRPGAAWPAGTGLVSSGGSSPRQATATMILLSTAASSSRFLLFFFSSRGRSSSGDWDIGCFR</sequence>
<evidence type="ECO:0000313" key="2">
    <source>
        <dbReference type="EMBL" id="PUZ47118.1"/>
    </source>
</evidence>
<evidence type="ECO:0000313" key="3">
    <source>
        <dbReference type="Proteomes" id="UP000244336"/>
    </source>
</evidence>
<dbReference type="Gramene" id="PUZ47118">
    <property type="protein sequence ID" value="PUZ47118"/>
    <property type="gene ID" value="GQ55_7G137700"/>
</dbReference>
<dbReference type="EMBL" id="CM009755">
    <property type="protein sequence ID" value="PUZ47118.1"/>
    <property type="molecule type" value="Genomic_DNA"/>
</dbReference>
<name>A0A2T7CUV0_9POAL</name>
<dbReference type="AlphaFoldDB" id="A0A2T7CUV0"/>
<dbReference type="Proteomes" id="UP000244336">
    <property type="component" value="Chromosome 7"/>
</dbReference>
<gene>
    <name evidence="2" type="ORF">GQ55_7G137700</name>
</gene>
<keyword evidence="3" id="KW-1185">Reference proteome</keyword>
<accession>A0A2T7CUV0</accession>
<proteinExistence type="predicted"/>